<accession>A0ABQ1JFT5</accession>
<dbReference type="Proteomes" id="UP000615760">
    <property type="component" value="Unassembled WGS sequence"/>
</dbReference>
<organism evidence="2 3">
    <name type="scientific">Flavobacterium suaedae</name>
    <dbReference type="NCBI Taxonomy" id="1767027"/>
    <lineage>
        <taxon>Bacteria</taxon>
        <taxon>Pseudomonadati</taxon>
        <taxon>Bacteroidota</taxon>
        <taxon>Flavobacteriia</taxon>
        <taxon>Flavobacteriales</taxon>
        <taxon>Flavobacteriaceae</taxon>
        <taxon>Flavobacterium</taxon>
    </lineage>
</organism>
<dbReference type="RefSeq" id="WP_188619556.1">
    <property type="nucleotide sequence ID" value="NZ_BMJE01000001.1"/>
</dbReference>
<comment type="caution">
    <text evidence="2">The sequence shown here is derived from an EMBL/GenBank/DDBJ whole genome shotgun (WGS) entry which is preliminary data.</text>
</comment>
<keyword evidence="1" id="KW-0732">Signal</keyword>
<reference evidence="3" key="1">
    <citation type="journal article" date="2019" name="Int. J. Syst. Evol. Microbiol.">
        <title>The Global Catalogue of Microorganisms (GCM) 10K type strain sequencing project: providing services to taxonomists for standard genome sequencing and annotation.</title>
        <authorList>
            <consortium name="The Broad Institute Genomics Platform"/>
            <consortium name="The Broad Institute Genome Sequencing Center for Infectious Disease"/>
            <person name="Wu L."/>
            <person name="Ma J."/>
        </authorList>
    </citation>
    <scope>NUCLEOTIDE SEQUENCE [LARGE SCALE GENOMIC DNA]</scope>
    <source>
        <strain evidence="3">CGMCC 1.15461</strain>
    </source>
</reference>
<sequence length="165" mass="19392">MDTIIKILSLISICLSTCYSFAQQNTVHNDSVTSYDLAYNKLKKLYIEQLDSDVYKKQKVVFRKFYKKMNFEGDASEITPDPIPWIKENLEKTDFFSVTEAELEWAQYMLLYEEDLKQNADYHDYLVEVVLKFGGKIAASVIKDVVEEYPDKFFNKDSPEELYKD</sequence>
<evidence type="ECO:0000313" key="3">
    <source>
        <dbReference type="Proteomes" id="UP000615760"/>
    </source>
</evidence>
<feature type="chain" id="PRO_5047441625" evidence="1">
    <location>
        <begin position="23"/>
        <end position="165"/>
    </location>
</feature>
<keyword evidence="3" id="KW-1185">Reference proteome</keyword>
<gene>
    <name evidence="2" type="ORF">GCM10007424_04050</name>
</gene>
<proteinExistence type="predicted"/>
<dbReference type="EMBL" id="BMJE01000001">
    <property type="protein sequence ID" value="GGB67248.1"/>
    <property type="molecule type" value="Genomic_DNA"/>
</dbReference>
<feature type="signal peptide" evidence="1">
    <location>
        <begin position="1"/>
        <end position="22"/>
    </location>
</feature>
<evidence type="ECO:0000313" key="2">
    <source>
        <dbReference type="EMBL" id="GGB67248.1"/>
    </source>
</evidence>
<evidence type="ECO:0000256" key="1">
    <source>
        <dbReference type="SAM" id="SignalP"/>
    </source>
</evidence>
<name>A0ABQ1JFT5_9FLAO</name>
<protein>
    <submittedName>
        <fullName evidence="2">Uncharacterized protein</fullName>
    </submittedName>
</protein>